<reference evidence="2 3" key="1">
    <citation type="submission" date="2023-08" db="EMBL/GenBank/DDBJ databases">
        <title>Black Yeasts Isolated from many extreme environments.</title>
        <authorList>
            <person name="Coleine C."/>
            <person name="Stajich J.E."/>
            <person name="Selbmann L."/>
        </authorList>
    </citation>
    <scope>NUCLEOTIDE SEQUENCE [LARGE SCALE GENOMIC DNA]</scope>
    <source>
        <strain evidence="2 3">CCFEE 536</strain>
    </source>
</reference>
<comment type="caution">
    <text evidence="2">The sequence shown here is derived from an EMBL/GenBank/DDBJ whole genome shotgun (WGS) entry which is preliminary data.</text>
</comment>
<protein>
    <submittedName>
        <fullName evidence="2">Uncharacterized protein</fullName>
    </submittedName>
</protein>
<name>A0ABR0LKT8_9PEZI</name>
<gene>
    <name evidence="2" type="ORF">LTR16_007859</name>
</gene>
<accession>A0ABR0LKT8</accession>
<proteinExistence type="predicted"/>
<dbReference type="EMBL" id="JAVRRA010018168">
    <property type="protein sequence ID" value="KAK5190103.1"/>
    <property type="molecule type" value="Genomic_DNA"/>
</dbReference>
<sequence length="227" mass="24729">NLFKQEPAPQAFVQQDSTFPSHSGKHDSTPSQPTPMPRQFQQARQSPFPNSLKMPAAFDQSATYPSYGPFSMSLPYESQQFLGHSFGGPMDGSDRFQAALMQGSERVQPQRFSYSYNPNGNSSKSRSSNPSFDGINQTLTLAPGMLDTSAGQDFGFSNPSSSTTDGVITPFTPSYGYNFDGSFNDVFKAPDMTRTNSVQNSGGNTPNAASEWLNFVDDNLFEQSTAT</sequence>
<feature type="compositionally biased region" description="Polar residues" evidence="1">
    <location>
        <begin position="39"/>
        <end position="49"/>
    </location>
</feature>
<feature type="region of interest" description="Disordered" evidence="1">
    <location>
        <begin position="1"/>
        <end position="56"/>
    </location>
</feature>
<keyword evidence="3" id="KW-1185">Reference proteome</keyword>
<feature type="non-terminal residue" evidence="2">
    <location>
        <position position="1"/>
    </location>
</feature>
<feature type="compositionally biased region" description="Polar residues" evidence="1">
    <location>
        <begin position="105"/>
        <end position="116"/>
    </location>
</feature>
<feature type="compositionally biased region" description="Low complexity" evidence="1">
    <location>
        <begin position="117"/>
        <end position="131"/>
    </location>
</feature>
<organism evidence="2 3">
    <name type="scientific">Cryomyces antarcticus</name>
    <dbReference type="NCBI Taxonomy" id="329879"/>
    <lineage>
        <taxon>Eukaryota</taxon>
        <taxon>Fungi</taxon>
        <taxon>Dikarya</taxon>
        <taxon>Ascomycota</taxon>
        <taxon>Pezizomycotina</taxon>
        <taxon>Dothideomycetes</taxon>
        <taxon>Dothideomycetes incertae sedis</taxon>
        <taxon>Cryomyces</taxon>
    </lineage>
</organism>
<feature type="region of interest" description="Disordered" evidence="1">
    <location>
        <begin position="103"/>
        <end position="138"/>
    </location>
</feature>
<evidence type="ECO:0000256" key="1">
    <source>
        <dbReference type="SAM" id="MobiDB-lite"/>
    </source>
</evidence>
<dbReference type="Proteomes" id="UP001357485">
    <property type="component" value="Unassembled WGS sequence"/>
</dbReference>
<feature type="compositionally biased region" description="Polar residues" evidence="1">
    <location>
        <begin position="12"/>
        <end position="21"/>
    </location>
</feature>
<evidence type="ECO:0000313" key="3">
    <source>
        <dbReference type="Proteomes" id="UP001357485"/>
    </source>
</evidence>
<evidence type="ECO:0000313" key="2">
    <source>
        <dbReference type="EMBL" id="KAK5190103.1"/>
    </source>
</evidence>